<dbReference type="Proteomes" id="UP000466683">
    <property type="component" value="Chromosome"/>
</dbReference>
<dbReference type="RefSeq" id="WP_077738655.1">
    <property type="nucleotide sequence ID" value="NZ_AP022579.1"/>
</dbReference>
<dbReference type="EMBL" id="CP060016">
    <property type="protein sequence ID" value="UNB99372.1"/>
    <property type="molecule type" value="Genomic_DNA"/>
</dbReference>
<evidence type="ECO:0000313" key="3">
    <source>
        <dbReference type="Proteomes" id="UP000466683"/>
    </source>
</evidence>
<name>A0AAX2ZVC7_9MYCO</name>
<organism evidence="2 4">
    <name type="scientific">Mycolicibacterium boenickei</name>
    <dbReference type="NCBI Taxonomy" id="146017"/>
    <lineage>
        <taxon>Bacteria</taxon>
        <taxon>Bacillati</taxon>
        <taxon>Actinomycetota</taxon>
        <taxon>Actinomycetes</taxon>
        <taxon>Mycobacteriales</taxon>
        <taxon>Mycobacteriaceae</taxon>
        <taxon>Mycolicibacterium</taxon>
    </lineage>
</organism>
<proteinExistence type="predicted"/>
<reference evidence="1 3" key="1">
    <citation type="journal article" date="2019" name="Emerg. Microbes Infect.">
        <title>Comprehensive subspecies identification of 175 nontuberculous mycobacteria species based on 7547 genomic profiles.</title>
        <authorList>
            <person name="Matsumoto Y."/>
            <person name="Kinjo T."/>
            <person name="Motooka D."/>
            <person name="Nabeya D."/>
            <person name="Jung N."/>
            <person name="Uechi K."/>
            <person name="Horii T."/>
            <person name="Iida T."/>
            <person name="Fujita J."/>
            <person name="Nakamura S."/>
        </authorList>
    </citation>
    <scope>NUCLEOTIDE SEQUENCE [LARGE SCALE GENOMIC DNA]</scope>
    <source>
        <strain evidence="1 3">JCM 15653</strain>
    </source>
</reference>
<evidence type="ECO:0000313" key="1">
    <source>
        <dbReference type="EMBL" id="BBX89008.1"/>
    </source>
</evidence>
<evidence type="ECO:0000313" key="4">
    <source>
        <dbReference type="Proteomes" id="UP001162885"/>
    </source>
</evidence>
<sequence>MTDDKEIRIRIAAEKLAAQICPEFEIADSPRTFANEELHRMVMDWFGHLEPYLPDTDDWRSMPLRLAHDQGQGWHIELGPYDLNRADIELLRRAIAAYDQATGR</sequence>
<protein>
    <submittedName>
        <fullName evidence="2">Uncharacterized protein</fullName>
    </submittedName>
</protein>
<evidence type="ECO:0000313" key="2">
    <source>
        <dbReference type="EMBL" id="UNB99372.1"/>
    </source>
</evidence>
<reference evidence="2 4" key="3">
    <citation type="journal article" date="2022" name="BMC Genomics">
        <title>Comparative genome analysis of mycobacteria focusing on tRNA and non-coding RNA.</title>
        <authorList>
            <person name="Behra P.R.K."/>
            <person name="Pettersson B.M.F."/>
            <person name="Ramesh M."/>
            <person name="Das S."/>
            <person name="Dasgupta S."/>
            <person name="Kirsebom L.A."/>
        </authorList>
    </citation>
    <scope>NUCLEOTIDE SEQUENCE [LARGE SCALE GENOMIC DNA]</scope>
    <source>
        <strain evidence="2 4">DSM 44677</strain>
    </source>
</reference>
<accession>A0AAX2ZVC7</accession>
<dbReference type="Proteomes" id="UP001162885">
    <property type="component" value="Chromosome"/>
</dbReference>
<keyword evidence="3" id="KW-1185">Reference proteome</keyword>
<dbReference type="AlphaFoldDB" id="A0AAX2ZVC7"/>
<dbReference type="EMBL" id="AP022579">
    <property type="protein sequence ID" value="BBX89008.1"/>
    <property type="molecule type" value="Genomic_DNA"/>
</dbReference>
<gene>
    <name evidence="2" type="ORF">H5U98_28570</name>
    <name evidence="1" type="ORF">MBOE_06570</name>
</gene>
<reference evidence="1" key="2">
    <citation type="submission" date="2020-02" db="EMBL/GenBank/DDBJ databases">
        <authorList>
            <person name="Matsumoto Y."/>
            <person name="Motooka D."/>
            <person name="Nakamura S."/>
        </authorList>
    </citation>
    <scope>NUCLEOTIDE SEQUENCE</scope>
    <source>
        <strain evidence="1">JCM 15653</strain>
    </source>
</reference>